<dbReference type="SUPFAM" id="SSF52540">
    <property type="entry name" value="P-loop containing nucleoside triphosphate hydrolases"/>
    <property type="match status" value="1"/>
</dbReference>
<comment type="caution">
    <text evidence="1">The sequence shown here is derived from an EMBL/GenBank/DDBJ whole genome shotgun (WGS) entry which is preliminary data.</text>
</comment>
<accession>A0ABT9WMD0</accession>
<dbReference type="EMBL" id="JAUSTT010000001">
    <property type="protein sequence ID" value="MDQ0174445.1"/>
    <property type="molecule type" value="Genomic_DNA"/>
</dbReference>
<dbReference type="Gene3D" id="3.40.50.300">
    <property type="entry name" value="P-loop containing nucleotide triphosphate hydrolases"/>
    <property type="match status" value="1"/>
</dbReference>
<sequence length="249" mass="28054">MAKTNEKRCLLASKCRLAAGYKCVNTCPSFIALHGMSGTGGRAGAAGVPSDYRLLTLENSPAGKDQAKYYAFLTQHVETFDRQFESDADRIKSLYLWSESPGTGKTTTAVALLNEWLIRHYLGSLKRSLQPQQQPALFLDVNEWQTEYNLAAMTKDEKGLEATKRVVERTKHVQFAVLDDIGVRSATEAFRALLHTIINYRCANGLPTVYTSNLSIEKMQRIFDVRLFDRMRDQCADLKFSGESKRGRR</sequence>
<dbReference type="Proteomes" id="UP001223586">
    <property type="component" value="Unassembled WGS sequence"/>
</dbReference>
<reference evidence="1 2" key="1">
    <citation type="submission" date="2023-07" db="EMBL/GenBank/DDBJ databases">
        <title>Genomic Encyclopedia of Type Strains, Phase IV (KMG-IV): sequencing the most valuable type-strain genomes for metagenomic binning, comparative biology and taxonomic classification.</title>
        <authorList>
            <person name="Goeker M."/>
        </authorList>
    </citation>
    <scope>NUCLEOTIDE SEQUENCE [LARGE SCALE GENOMIC DNA]</scope>
    <source>
        <strain evidence="1 2">DSM 23837</strain>
    </source>
</reference>
<dbReference type="PANTHER" id="PTHR30050:SF4">
    <property type="entry name" value="ATP-BINDING PROTEIN RV3427C IN INSERTION SEQUENCE-RELATED"/>
    <property type="match status" value="1"/>
</dbReference>
<gene>
    <name evidence="1" type="ORF">J2S08_000276</name>
</gene>
<proteinExistence type="predicted"/>
<organism evidence="1 2">
    <name type="scientific">Bacillus chungangensis</name>
    <dbReference type="NCBI Taxonomy" id="587633"/>
    <lineage>
        <taxon>Bacteria</taxon>
        <taxon>Bacillati</taxon>
        <taxon>Bacillota</taxon>
        <taxon>Bacilli</taxon>
        <taxon>Bacillales</taxon>
        <taxon>Bacillaceae</taxon>
        <taxon>Bacillus</taxon>
    </lineage>
</organism>
<evidence type="ECO:0000313" key="1">
    <source>
        <dbReference type="EMBL" id="MDQ0174445.1"/>
    </source>
</evidence>
<keyword evidence="2" id="KW-1185">Reference proteome</keyword>
<protein>
    <submittedName>
        <fullName evidence="1">DNA replication protein DnaC</fullName>
    </submittedName>
</protein>
<dbReference type="RefSeq" id="WP_307225907.1">
    <property type="nucleotide sequence ID" value="NZ_JAUSTT010000001.1"/>
</dbReference>
<name>A0ABT9WMD0_9BACI</name>
<dbReference type="PANTHER" id="PTHR30050">
    <property type="entry name" value="CHROMOSOMAL REPLICATION INITIATOR PROTEIN DNAA"/>
    <property type="match status" value="1"/>
</dbReference>
<dbReference type="InterPro" id="IPR027417">
    <property type="entry name" value="P-loop_NTPase"/>
</dbReference>
<evidence type="ECO:0000313" key="2">
    <source>
        <dbReference type="Proteomes" id="UP001223586"/>
    </source>
</evidence>